<evidence type="ECO:0000313" key="9">
    <source>
        <dbReference type="Proteomes" id="UP000678499"/>
    </source>
</evidence>
<organism evidence="8">
    <name type="scientific">Notodromas monacha</name>
    <dbReference type="NCBI Taxonomy" id="399045"/>
    <lineage>
        <taxon>Eukaryota</taxon>
        <taxon>Metazoa</taxon>
        <taxon>Ecdysozoa</taxon>
        <taxon>Arthropoda</taxon>
        <taxon>Crustacea</taxon>
        <taxon>Oligostraca</taxon>
        <taxon>Ostracoda</taxon>
        <taxon>Podocopa</taxon>
        <taxon>Podocopida</taxon>
        <taxon>Cypridocopina</taxon>
        <taxon>Cypridoidea</taxon>
        <taxon>Cyprididae</taxon>
        <taxon>Notodromas</taxon>
    </lineage>
</organism>
<feature type="region of interest" description="Disordered" evidence="6">
    <location>
        <begin position="153"/>
        <end position="210"/>
    </location>
</feature>
<keyword evidence="3" id="KW-0547">Nucleotide-binding</keyword>
<evidence type="ECO:0000256" key="1">
    <source>
        <dbReference type="ARBA" id="ARBA00022527"/>
    </source>
</evidence>
<feature type="compositionally biased region" description="Acidic residues" evidence="6">
    <location>
        <begin position="464"/>
        <end position="485"/>
    </location>
</feature>
<feature type="non-terminal residue" evidence="8">
    <location>
        <position position="492"/>
    </location>
</feature>
<dbReference type="AlphaFoldDB" id="A0A7R9BBV2"/>
<feature type="compositionally biased region" description="Polar residues" evidence="6">
    <location>
        <begin position="157"/>
        <end position="172"/>
    </location>
</feature>
<keyword evidence="4" id="KW-0418">Kinase</keyword>
<evidence type="ECO:0000256" key="5">
    <source>
        <dbReference type="ARBA" id="ARBA00022840"/>
    </source>
</evidence>
<dbReference type="PANTHER" id="PTHR43895">
    <property type="entry name" value="CALCIUM/CALMODULIN-DEPENDENT PROTEIN KINASE KINASE-RELATED"/>
    <property type="match status" value="1"/>
</dbReference>
<keyword evidence="2" id="KW-0808">Transferase</keyword>
<feature type="non-terminal residue" evidence="8">
    <location>
        <position position="1"/>
    </location>
</feature>
<proteinExistence type="predicted"/>
<name>A0A7R9BBV2_9CRUS</name>
<reference evidence="8" key="1">
    <citation type="submission" date="2020-11" db="EMBL/GenBank/DDBJ databases">
        <authorList>
            <person name="Tran Van P."/>
        </authorList>
    </citation>
    <scope>NUCLEOTIDE SEQUENCE</scope>
</reference>
<dbReference type="GO" id="GO:0007165">
    <property type="term" value="P:signal transduction"/>
    <property type="evidence" value="ECO:0007669"/>
    <property type="project" value="TreeGrafter"/>
</dbReference>
<dbReference type="SMART" id="SM00220">
    <property type="entry name" value="S_TKc"/>
    <property type="match status" value="1"/>
</dbReference>
<dbReference type="EMBL" id="OA882053">
    <property type="protein sequence ID" value="CAD7272279.1"/>
    <property type="molecule type" value="Genomic_DNA"/>
</dbReference>
<evidence type="ECO:0000313" key="8">
    <source>
        <dbReference type="EMBL" id="CAD7272279.1"/>
    </source>
</evidence>
<evidence type="ECO:0000256" key="3">
    <source>
        <dbReference type="ARBA" id="ARBA00022741"/>
    </source>
</evidence>
<evidence type="ECO:0000256" key="6">
    <source>
        <dbReference type="SAM" id="MobiDB-lite"/>
    </source>
</evidence>
<keyword evidence="5" id="KW-0067">ATP-binding</keyword>
<accession>A0A7R9BBV2</accession>
<evidence type="ECO:0000256" key="2">
    <source>
        <dbReference type="ARBA" id="ARBA00022679"/>
    </source>
</evidence>
<dbReference type="EMBL" id="CAJPEX010000016">
    <property type="protein sequence ID" value="CAG0912431.1"/>
    <property type="molecule type" value="Genomic_DNA"/>
</dbReference>
<keyword evidence="9" id="KW-1185">Reference proteome</keyword>
<dbReference type="Gene3D" id="1.10.510.10">
    <property type="entry name" value="Transferase(Phosphotransferase) domain 1"/>
    <property type="match status" value="1"/>
</dbReference>
<dbReference type="Pfam" id="PF00069">
    <property type="entry name" value="Pkinase"/>
    <property type="match status" value="1"/>
</dbReference>
<dbReference type="PANTHER" id="PTHR43895:SF164">
    <property type="entry name" value="CALCIUM_CALMODULIN-DEPENDENT PROTEIN KINASE KINASE"/>
    <property type="match status" value="1"/>
</dbReference>
<dbReference type="GO" id="GO:0004674">
    <property type="term" value="F:protein serine/threonine kinase activity"/>
    <property type="evidence" value="ECO:0007669"/>
    <property type="project" value="UniProtKB-KW"/>
</dbReference>
<feature type="domain" description="Protein kinase" evidence="7">
    <location>
        <begin position="104"/>
        <end position="388"/>
    </location>
</feature>
<dbReference type="Gene3D" id="3.30.200.20">
    <property type="entry name" value="Phosphorylase Kinase, domain 1"/>
    <property type="match status" value="2"/>
</dbReference>
<dbReference type="InterPro" id="IPR011009">
    <property type="entry name" value="Kinase-like_dom_sf"/>
</dbReference>
<dbReference type="OrthoDB" id="68483at2759"/>
<feature type="region of interest" description="Disordered" evidence="6">
    <location>
        <begin position="454"/>
        <end position="492"/>
    </location>
</feature>
<sequence>VGSRSVRGLRRRPSAFGFRVGTTGEGSSNAIRRLFTGQRRRRMLCSAPDEDPSSGRAFHEEEHQFSVRADSSAFLKAFAWKIGCGGHVQLFHILLRKTSAEQNAKLILFVAVGSYGIVKLAYNLEDDTHYAMKILSKRKLMKRAGLYGRPTPARFLSAQSPSSGGLSLTRSISPGPPEMARSASAADRCPSFVHSGSSGSGSGSERGQHPMDQIRREVAILRKLDHPNVVKLVDVLDDPDDDNLYMGIDVKPSNLLLGEDGRVRVADFGVCNEFSGSDALLTSTAGTPAFLAPEALMLTPRLAGAAGVYGGKAADVWSLGITLYALVFGDVPFRDDSILALYAKIANQELTFPDEPVTSPQLRHLISNMLSKDPLVRITIEEIKVNFLNPRCGESVLHPHHGVVIRVTEEEVRCSVRSIPKLDTLILIKAMLKKHSFRYPFASCNDQKGERRRRIMRRGKGQEIVEEDELEEEEENDDNDDDDDSAAFVSSN</sequence>
<dbReference type="PROSITE" id="PS50011">
    <property type="entry name" value="PROTEIN_KINASE_DOM"/>
    <property type="match status" value="1"/>
</dbReference>
<evidence type="ECO:0000259" key="7">
    <source>
        <dbReference type="PROSITE" id="PS50011"/>
    </source>
</evidence>
<dbReference type="InterPro" id="IPR000719">
    <property type="entry name" value="Prot_kinase_dom"/>
</dbReference>
<dbReference type="GO" id="GO:0005524">
    <property type="term" value="F:ATP binding"/>
    <property type="evidence" value="ECO:0007669"/>
    <property type="project" value="UniProtKB-KW"/>
</dbReference>
<dbReference type="Proteomes" id="UP000678499">
    <property type="component" value="Unassembled WGS sequence"/>
</dbReference>
<evidence type="ECO:0000256" key="4">
    <source>
        <dbReference type="ARBA" id="ARBA00022777"/>
    </source>
</evidence>
<protein>
    <recommendedName>
        <fullName evidence="7">Protein kinase domain-containing protein</fullName>
    </recommendedName>
</protein>
<dbReference type="SUPFAM" id="SSF56112">
    <property type="entry name" value="Protein kinase-like (PK-like)"/>
    <property type="match status" value="1"/>
</dbReference>
<keyword evidence="1" id="KW-0723">Serine/threonine-protein kinase</keyword>
<gene>
    <name evidence="8" type="ORF">NMOB1V02_LOCUS221</name>
</gene>